<dbReference type="Proteomes" id="UP000585614">
    <property type="component" value="Unassembled WGS sequence"/>
</dbReference>
<organism evidence="1 2">
    <name type="scientific">Rhinolophus ferrumequinum</name>
    <name type="common">Greater horseshoe bat</name>
    <dbReference type="NCBI Taxonomy" id="59479"/>
    <lineage>
        <taxon>Eukaryota</taxon>
        <taxon>Metazoa</taxon>
        <taxon>Chordata</taxon>
        <taxon>Craniata</taxon>
        <taxon>Vertebrata</taxon>
        <taxon>Euteleostomi</taxon>
        <taxon>Mammalia</taxon>
        <taxon>Eutheria</taxon>
        <taxon>Laurasiatheria</taxon>
        <taxon>Chiroptera</taxon>
        <taxon>Yinpterochiroptera</taxon>
        <taxon>Rhinolophoidea</taxon>
        <taxon>Rhinolophidae</taxon>
        <taxon>Rhinolophinae</taxon>
        <taxon>Rhinolophus</taxon>
    </lineage>
</organism>
<sequence length="125" mass="13642">MFLIPPPLTFIIPCSVTSKCGFSIWDKIVGSVCKGEIGSPVISKSSYHSWEITSGTEADVITCVLLSGKTSKGSRRDAYDHYKNVESQASGLEIMPLNTPGAPQKQPGNALKFEHKILNWVSWLS</sequence>
<reference evidence="1 2" key="1">
    <citation type="journal article" date="2020" name="Nature">
        <title>Six reference-quality genomes reveal evolution of bat adaptations.</title>
        <authorList>
            <person name="Jebb D."/>
            <person name="Huang Z."/>
            <person name="Pippel M."/>
            <person name="Hughes G.M."/>
            <person name="Lavrichenko K."/>
            <person name="Devanna P."/>
            <person name="Winkler S."/>
            <person name="Jermiin L.S."/>
            <person name="Skirmuntt E.C."/>
            <person name="Katzourakis A."/>
            <person name="Burkitt-Gray L."/>
            <person name="Ray D.A."/>
            <person name="Sullivan K.A.M."/>
            <person name="Roscito J.G."/>
            <person name="Kirilenko B.M."/>
            <person name="Davalos L.M."/>
            <person name="Corthals A.P."/>
            <person name="Power M.L."/>
            <person name="Jones G."/>
            <person name="Ransome R.D."/>
            <person name="Dechmann D.K.N."/>
            <person name="Locatelli A.G."/>
            <person name="Puechmaille S.J."/>
            <person name="Fedrigo O."/>
            <person name="Jarvis E.D."/>
            <person name="Hiller M."/>
            <person name="Vernes S.C."/>
            <person name="Myers E.W."/>
            <person name="Teeling E.C."/>
        </authorList>
    </citation>
    <scope>NUCLEOTIDE SEQUENCE [LARGE SCALE GENOMIC DNA]</scope>
    <source>
        <strain evidence="1">MRhiFer1</strain>
        <tissue evidence="1">Lung</tissue>
    </source>
</reference>
<dbReference type="EMBL" id="JACAGC010000020">
    <property type="protein sequence ID" value="KAF6298846.1"/>
    <property type="molecule type" value="Genomic_DNA"/>
</dbReference>
<proteinExistence type="predicted"/>
<protein>
    <submittedName>
        <fullName evidence="1">Uncharacterized protein</fullName>
    </submittedName>
</protein>
<gene>
    <name evidence="1" type="ORF">mRhiFer1_008901</name>
</gene>
<dbReference type="AlphaFoldDB" id="A0A7J7TDJ2"/>
<accession>A0A7J7TDJ2</accession>
<name>A0A7J7TDJ2_RHIFE</name>
<comment type="caution">
    <text evidence="1">The sequence shown here is derived from an EMBL/GenBank/DDBJ whole genome shotgun (WGS) entry which is preliminary data.</text>
</comment>
<evidence type="ECO:0000313" key="1">
    <source>
        <dbReference type="EMBL" id="KAF6298846.1"/>
    </source>
</evidence>
<evidence type="ECO:0000313" key="2">
    <source>
        <dbReference type="Proteomes" id="UP000585614"/>
    </source>
</evidence>